<dbReference type="Proteomes" id="UP000002016">
    <property type="component" value="Chromosome"/>
</dbReference>
<dbReference type="STRING" id="416591.Tlet_1049"/>
<dbReference type="PROSITE" id="PS50889">
    <property type="entry name" value="S4"/>
    <property type="match status" value="1"/>
</dbReference>
<evidence type="ECO:0000256" key="1">
    <source>
        <dbReference type="PROSITE-ProRule" id="PRU00182"/>
    </source>
</evidence>
<name>A8F630_PSELT</name>
<dbReference type="SMART" id="SM00842">
    <property type="entry name" value="FtsA"/>
    <property type="match status" value="1"/>
</dbReference>
<reference evidence="3 4" key="1">
    <citation type="submission" date="2007-08" db="EMBL/GenBank/DDBJ databases">
        <title>Complete sequence of Thermotoga lettingae TMO.</title>
        <authorList>
            <consortium name="US DOE Joint Genome Institute"/>
            <person name="Copeland A."/>
            <person name="Lucas S."/>
            <person name="Lapidus A."/>
            <person name="Barry K."/>
            <person name="Glavina del Rio T."/>
            <person name="Dalin E."/>
            <person name="Tice H."/>
            <person name="Pitluck S."/>
            <person name="Foster B."/>
            <person name="Bruce D."/>
            <person name="Schmutz J."/>
            <person name="Larimer F."/>
            <person name="Land M."/>
            <person name="Hauser L."/>
            <person name="Kyrpides N."/>
            <person name="Mikhailova N."/>
            <person name="Nelson K."/>
            <person name="Gogarten J.P."/>
            <person name="Noll K."/>
            <person name="Richardson P."/>
        </authorList>
    </citation>
    <scope>NUCLEOTIDE SEQUENCE [LARGE SCALE GENOMIC DNA]</scope>
    <source>
        <strain evidence="4">ATCC BAA-301 / DSM 14385 / NBRC 107922 / TMO</strain>
    </source>
</reference>
<dbReference type="GO" id="GO:0051301">
    <property type="term" value="P:cell division"/>
    <property type="evidence" value="ECO:0007669"/>
    <property type="project" value="UniProtKB-KW"/>
</dbReference>
<evidence type="ECO:0000313" key="3">
    <source>
        <dbReference type="EMBL" id="ABV33614.1"/>
    </source>
</evidence>
<keyword evidence="1" id="KW-0694">RNA-binding</keyword>
<dbReference type="eggNOG" id="COG0849">
    <property type="taxonomic scope" value="Bacteria"/>
</dbReference>
<dbReference type="HOGENOM" id="CLU_010661_1_0_0"/>
<keyword evidence="3" id="KW-0131">Cell cycle</keyword>
<dbReference type="RefSeq" id="WP_012003095.1">
    <property type="nucleotide sequence ID" value="NC_009828.1"/>
</dbReference>
<dbReference type="EMBL" id="CP000812">
    <property type="protein sequence ID" value="ABV33614.1"/>
    <property type="molecule type" value="Genomic_DNA"/>
</dbReference>
<organism evidence="3 4">
    <name type="scientific">Pseudothermotoga lettingae (strain ATCC BAA-301 / DSM 14385 / NBRC 107922 / TMO)</name>
    <name type="common">Thermotoga lettingae</name>
    <dbReference type="NCBI Taxonomy" id="416591"/>
    <lineage>
        <taxon>Bacteria</taxon>
        <taxon>Thermotogati</taxon>
        <taxon>Thermotogota</taxon>
        <taxon>Thermotogae</taxon>
        <taxon>Thermotogales</taxon>
        <taxon>Thermotogaceae</taxon>
        <taxon>Pseudothermotoga</taxon>
    </lineage>
</organism>
<dbReference type="AlphaFoldDB" id="A8F630"/>
<dbReference type="Gene3D" id="3.30.420.40">
    <property type="match status" value="2"/>
</dbReference>
<protein>
    <submittedName>
        <fullName evidence="3">Cell division protein FtsA, putative</fullName>
    </submittedName>
</protein>
<dbReference type="InterPro" id="IPR056546">
    <property type="entry name" value="MreB_MamK-like"/>
</dbReference>
<dbReference type="SUPFAM" id="SSF53067">
    <property type="entry name" value="Actin-like ATPase domain"/>
    <property type="match status" value="2"/>
</dbReference>
<dbReference type="KEGG" id="tle:Tlet_1049"/>
<dbReference type="InterPro" id="IPR003494">
    <property type="entry name" value="SHS2_FtsA"/>
</dbReference>
<dbReference type="Pfam" id="PF06723">
    <property type="entry name" value="MreB_Mbl"/>
    <property type="match status" value="1"/>
</dbReference>
<dbReference type="CDD" id="cd24004">
    <property type="entry name" value="ASKHA_NBD_PilM-like"/>
    <property type="match status" value="1"/>
</dbReference>
<feature type="domain" description="SHS2" evidence="2">
    <location>
        <begin position="2"/>
        <end position="193"/>
    </location>
</feature>
<sequence length="688" mass="76996">MIFALDVGTRKVAGLIGYFQDDILNVVDFDVVEHSTRSMLDGQIHDIKNVAKTIEIVRDRLERRNEIELKEVAVAVAGRFLKTVVVENEIEIPNKTIDEEIIRQLESGAVAKAPVSDETGTELHCVGYSVMEYRLDDFWIKNPAGHKGRKLYVRAVVALLPVQVVDAMISALHKAGLKPSFLTLEPMAALQISVPEDIRLLNIALIDVGAGTSDIAISKAGTIVGYDMVPMAGDEITEAIAQHYLLDFLTTEQVKRRIDKQETIEAVDVTGRKISIDRSSILDVVNPVVETISKSIAERIEKLNLGKPSVVFLVGGGAKLSVFRKKLSEALNLPEEYITLKTVENLNCVKSTKDNFIGSEYVTLAGIAYSSVSASGSIYDVVKINGEKVRLLKLGQTQTILQILTQKGFKLSELLGKPLPALVFELNGETRVIPGKIIGGKKIILNGSEAAFHQTVRNGDEIEILAKPEEEVYTPKILDFVKEINIEINGKDFMKIYPQVLVNGKLMEDLNYQILDGDKIVVKDINIDEIRKIVEEKIGYVSYTLNNETRSVKKMVLNLVNFVENDKEQRYIFEGRKVKIDDILHKQDKIFEIIFNGKTIKLKPKNDAVKVNGEYTSRDKELQDGMQIEQIYWQPIVADALAEIQLNIDEFKDYKIFLNGKPASFVDELKDGDEIKFEIIKKVQSNQP</sequence>
<gene>
    <name evidence="3" type="ordered locus">Tlet_1049</name>
</gene>
<dbReference type="GO" id="GO:0003723">
    <property type="term" value="F:RNA binding"/>
    <property type="evidence" value="ECO:0007669"/>
    <property type="project" value="UniProtKB-KW"/>
</dbReference>
<evidence type="ECO:0000259" key="2">
    <source>
        <dbReference type="SMART" id="SM00842"/>
    </source>
</evidence>
<accession>A8F630</accession>
<dbReference type="InterPro" id="IPR050696">
    <property type="entry name" value="FtsA/MreB"/>
</dbReference>
<dbReference type="Gene3D" id="3.30.1490.300">
    <property type="match status" value="1"/>
</dbReference>
<evidence type="ECO:0000313" key="4">
    <source>
        <dbReference type="Proteomes" id="UP000002016"/>
    </source>
</evidence>
<proteinExistence type="predicted"/>
<dbReference type="InterPro" id="IPR043129">
    <property type="entry name" value="ATPase_NBD"/>
</dbReference>
<keyword evidence="3" id="KW-0132">Cell division</keyword>
<keyword evidence="4" id="KW-1185">Reference proteome</keyword>
<dbReference type="PANTHER" id="PTHR32432">
    <property type="entry name" value="CELL DIVISION PROTEIN FTSA-RELATED"/>
    <property type="match status" value="1"/>
</dbReference>
<reference evidence="3 4" key="2">
    <citation type="journal article" date="2009" name="Proc. Natl. Acad. Sci. U.S.A.">
        <title>On the chimeric nature, thermophilic origin, and phylogenetic placement of the Thermotogales.</title>
        <authorList>
            <person name="Zhaxybayeva O."/>
            <person name="Swithers K.S."/>
            <person name="Lapierre P."/>
            <person name="Fournier G.P."/>
            <person name="Bickhart D.M."/>
            <person name="DeBoy R.T."/>
            <person name="Nelson K.E."/>
            <person name="Nesbo C.L."/>
            <person name="Doolittle W.F."/>
            <person name="Gogarten J.P."/>
            <person name="Noll K.M."/>
        </authorList>
    </citation>
    <scope>NUCLEOTIDE SEQUENCE [LARGE SCALE GENOMIC DNA]</scope>
    <source>
        <strain evidence="4">ATCC BAA-301 / DSM 14385 / NBRC 107922 / TMO</strain>
    </source>
</reference>
<dbReference type="PANTHER" id="PTHR32432:SF3">
    <property type="entry name" value="ETHANOLAMINE UTILIZATION PROTEIN EUTJ"/>
    <property type="match status" value="1"/>
</dbReference>
<dbReference type="OrthoDB" id="9768127at2"/>